<accession>A0A7U4DPJ1</accession>
<dbReference type="RefSeq" id="WP_015724652.1">
    <property type="nucleotide sequence ID" value="NC_014972.1"/>
</dbReference>
<dbReference type="InterPro" id="IPR048520">
    <property type="entry name" value="LarA_C"/>
</dbReference>
<sequence length="410" mass="45001">MTDIRTLDLRYGRDRLQFTVPGHADILDIREPRATVSRASFLDGVYRLLPSSLPPGPIAIVVADKTRLCDYPLVLPWLIEALLARGAQHEQICFYIAYGTHSRQSEEESLAAYGPLYRDFPFIHHQCTEPDRFIDLGRTSRGTPARIRKELPDAELLITVGAISHHYFAGFGGGRKLLFPGLGEREAIYHNHRLFLDPQRRALTQDCQPGQIAGNPVAEDLAEIERMLPPYHAIHGLLDSHGRVAAFRFGNSPADFLAVCNEHDALYRAATNKQYELVLASAGGYPKDINMIQTHKAIDNAAAFVRDGGTLILLAECADGLGSSTFLPYFDLGSRRAAFDRLAAKYSGNGGTALAMMAKTERIRICLVTALADSLCRRIGIGRISGHQAAEQAAQAGELAVIANASMLIR</sequence>
<dbReference type="KEGG" id="dpr:Despr_1964"/>
<dbReference type="GO" id="GO:0050043">
    <property type="term" value="F:lactate racemase activity"/>
    <property type="evidence" value="ECO:0007669"/>
    <property type="project" value="InterPro"/>
</dbReference>
<dbReference type="InterPro" id="IPR048068">
    <property type="entry name" value="LarA-like"/>
</dbReference>
<evidence type="ECO:0000313" key="4">
    <source>
        <dbReference type="Proteomes" id="UP000006365"/>
    </source>
</evidence>
<dbReference type="InterPro" id="IPR043166">
    <property type="entry name" value="LarA-like_C"/>
</dbReference>
<feature type="domain" description="Lactate racemase C-terminal" evidence="2">
    <location>
        <begin position="272"/>
        <end position="330"/>
    </location>
</feature>
<dbReference type="Proteomes" id="UP000006365">
    <property type="component" value="Chromosome"/>
</dbReference>
<dbReference type="Pfam" id="PF21113">
    <property type="entry name" value="LarA_C"/>
    <property type="match status" value="1"/>
</dbReference>
<dbReference type="Gene3D" id="3.90.226.30">
    <property type="match status" value="1"/>
</dbReference>
<dbReference type="EMBL" id="CP002364">
    <property type="protein sequence ID" value="ADW18112.1"/>
    <property type="molecule type" value="Genomic_DNA"/>
</dbReference>
<organism evidence="3 4">
    <name type="scientific">Desulfobulbus propionicus (strain ATCC 33891 / DSM 2032 / VKM B-1956 / 1pr3)</name>
    <dbReference type="NCBI Taxonomy" id="577650"/>
    <lineage>
        <taxon>Bacteria</taxon>
        <taxon>Pseudomonadati</taxon>
        <taxon>Thermodesulfobacteriota</taxon>
        <taxon>Desulfobulbia</taxon>
        <taxon>Desulfobulbales</taxon>
        <taxon>Desulfobulbaceae</taxon>
        <taxon>Desulfobulbus</taxon>
    </lineage>
</organism>
<dbReference type="PANTHER" id="PTHR33171">
    <property type="entry name" value="LAR_N DOMAIN-CONTAINING PROTEIN"/>
    <property type="match status" value="1"/>
</dbReference>
<proteinExistence type="predicted"/>
<reference evidence="3 4" key="1">
    <citation type="journal article" date="2011" name="Stand. Genomic Sci.">
        <title>Complete genome sequence of Desulfobulbus propionicus type strain (1pr3).</title>
        <authorList>
            <person name="Pagani I."/>
            <person name="Lapidus A."/>
            <person name="Nolan M."/>
            <person name="Lucas S."/>
            <person name="Hammon N."/>
            <person name="Deshpande S."/>
            <person name="Cheng J.F."/>
            <person name="Chertkov O."/>
            <person name="Davenport K."/>
            <person name="Tapia R."/>
            <person name="Han C."/>
            <person name="Goodwin L."/>
            <person name="Pitluck S."/>
            <person name="Liolios K."/>
            <person name="Mavromatis K."/>
            <person name="Ivanova N."/>
            <person name="Mikhailova N."/>
            <person name="Pati A."/>
            <person name="Chen A."/>
            <person name="Palaniappan K."/>
            <person name="Land M."/>
            <person name="Hauser L."/>
            <person name="Chang Y.J."/>
            <person name="Jeffries C.D."/>
            <person name="Detter J.C."/>
            <person name="Brambilla E."/>
            <person name="Kannan K.P."/>
            <person name="Djao O.D."/>
            <person name="Rohde M."/>
            <person name="Pukall R."/>
            <person name="Spring S."/>
            <person name="Goker M."/>
            <person name="Sikorski J."/>
            <person name="Woyke T."/>
            <person name="Bristow J."/>
            <person name="Eisen J.A."/>
            <person name="Markowitz V."/>
            <person name="Hugenholtz P."/>
            <person name="Kyrpides N.C."/>
            <person name="Klenk H.P."/>
        </authorList>
    </citation>
    <scope>NUCLEOTIDE SEQUENCE [LARGE SCALE GENOMIC DNA]</scope>
    <source>
        <strain evidence="4">ATCC 33891 / DSM 2032 / 1pr3</strain>
    </source>
</reference>
<keyword evidence="4" id="KW-1185">Reference proteome</keyword>
<evidence type="ECO:0000259" key="1">
    <source>
        <dbReference type="Pfam" id="PF09861"/>
    </source>
</evidence>
<dbReference type="Gene3D" id="3.40.50.11440">
    <property type="match status" value="1"/>
</dbReference>
<dbReference type="PANTHER" id="PTHR33171:SF17">
    <property type="entry name" value="LARA-LIKE N-TERMINAL DOMAIN-CONTAINING PROTEIN"/>
    <property type="match status" value="1"/>
</dbReference>
<name>A0A7U4DPJ1_DESPD</name>
<evidence type="ECO:0000313" key="3">
    <source>
        <dbReference type="EMBL" id="ADW18112.1"/>
    </source>
</evidence>
<dbReference type="InterPro" id="IPR018657">
    <property type="entry name" value="LarA-like_N"/>
</dbReference>
<protein>
    <recommendedName>
        <fullName evidence="5">LarA-like N-terminal domain-containing protein</fullName>
    </recommendedName>
</protein>
<dbReference type="Pfam" id="PF09861">
    <property type="entry name" value="Lar_N"/>
    <property type="match status" value="1"/>
</dbReference>
<evidence type="ECO:0000259" key="2">
    <source>
        <dbReference type="Pfam" id="PF21113"/>
    </source>
</evidence>
<dbReference type="AlphaFoldDB" id="A0A7U4DPJ1"/>
<evidence type="ECO:0008006" key="5">
    <source>
        <dbReference type="Google" id="ProtNLM"/>
    </source>
</evidence>
<gene>
    <name evidence="3" type="ordered locus">Despr_1964</name>
</gene>
<feature type="domain" description="LarA-like N-terminal" evidence="1">
    <location>
        <begin position="58"/>
        <end position="199"/>
    </location>
</feature>